<evidence type="ECO:0000256" key="4">
    <source>
        <dbReference type="PIRSR" id="PIRSR000097-1"/>
    </source>
</evidence>
<dbReference type="PROSITE" id="PS00062">
    <property type="entry name" value="ALDOKETO_REDUCTASE_2"/>
    <property type="match status" value="1"/>
</dbReference>
<sequence>MGGFTITLVDVNSPVKLNNGVEIPCVGYGTFRTEPVATAAAVKAALQAGYRHIDTASLYKNEAGVGQAIKESGLAREDLFVTSKLWTSDWGYENVKQAFQASLDRLGLDYLDLYLIHWPANEKQFGADAAKINVETWRAFEELYQEGKVRAIGLSNFMPHHVKKLLETATIKPMVDQIEIHPGWTHEAEIKELQVMDIVVEAWGPLGGQGATVLTNPVMQEIATAHGKTTAQVSLRWILQQGVVPLPKSVHANRIKQNMEIFDFELTDEEMAKIFALKDLGGQCKDPDEVIFNY</sequence>
<evidence type="ECO:0000256" key="3">
    <source>
        <dbReference type="ARBA" id="ARBA00023002"/>
    </source>
</evidence>
<dbReference type="PATRIC" id="fig|1227363.6.peg.236"/>
<feature type="site" description="Lowers pKa of active site Tyr" evidence="6">
    <location>
        <position position="84"/>
    </location>
</feature>
<comment type="similarity">
    <text evidence="1">Belongs to the aldo/keto reductase family.</text>
</comment>
<gene>
    <name evidence="8" type="ORF">D271_01213</name>
</gene>
<dbReference type="PROSITE" id="PS00063">
    <property type="entry name" value="ALDOKETO_REDUCTASE_3"/>
    <property type="match status" value="1"/>
</dbReference>
<comment type="caution">
    <text evidence="8">The sequence shown here is derived from an EMBL/GenBank/DDBJ whole genome shotgun (WGS) entry which is preliminary data.</text>
</comment>
<protein>
    <submittedName>
        <fullName evidence="8">Organophosphate reductase</fullName>
    </submittedName>
</protein>
<dbReference type="InterPro" id="IPR020471">
    <property type="entry name" value="AKR"/>
</dbReference>
<feature type="domain" description="NADP-dependent oxidoreductase" evidence="7">
    <location>
        <begin position="32"/>
        <end position="276"/>
    </location>
</feature>
<feature type="active site" description="Proton donor" evidence="4">
    <location>
        <position position="59"/>
    </location>
</feature>
<evidence type="ECO:0000256" key="1">
    <source>
        <dbReference type="ARBA" id="ARBA00007905"/>
    </source>
</evidence>
<dbReference type="PANTHER" id="PTHR43827">
    <property type="entry name" value="2,5-DIKETO-D-GLUCONIC ACID REDUCTASE"/>
    <property type="match status" value="1"/>
</dbReference>
<evidence type="ECO:0000256" key="5">
    <source>
        <dbReference type="PIRSR" id="PIRSR000097-2"/>
    </source>
</evidence>
<dbReference type="CDD" id="cd19071">
    <property type="entry name" value="AKR_AKR1-5-like"/>
    <property type="match status" value="1"/>
</dbReference>
<dbReference type="STRING" id="1227363.D271_01213"/>
<dbReference type="Proteomes" id="UP000011912">
    <property type="component" value="Unassembled WGS sequence"/>
</dbReference>
<dbReference type="PROSITE" id="PS00798">
    <property type="entry name" value="ALDOKETO_REDUCTASE_1"/>
    <property type="match status" value="1"/>
</dbReference>
<dbReference type="InterPro" id="IPR018170">
    <property type="entry name" value="Aldo/ket_reductase_CS"/>
</dbReference>
<evidence type="ECO:0000259" key="7">
    <source>
        <dbReference type="Pfam" id="PF00248"/>
    </source>
</evidence>
<reference evidence="8 9" key="1">
    <citation type="journal article" date="2013" name="Genome Announc.">
        <title>Genome Sequence of Lactobacillus saerimneri 30a (Formerly Lactobacillus sp. Strain 30a), a Reference Lactic Acid Bacterium Strain Producing Biogenic Amines.</title>
        <authorList>
            <person name="Romano A."/>
            <person name="Trip H."/>
            <person name="Campbell-Sills H."/>
            <person name="Bouchez O."/>
            <person name="Sherman D."/>
            <person name="Lolkema J.S."/>
            <person name="Lucas P.M."/>
        </authorList>
    </citation>
    <scope>NUCLEOTIDE SEQUENCE [LARGE SCALE GENOMIC DNA]</scope>
    <source>
        <strain evidence="8 9">30a</strain>
    </source>
</reference>
<dbReference type="AlphaFoldDB" id="M5J5K1"/>
<organism evidence="8 9">
    <name type="scientific">Ligilactobacillus saerimneri 30a</name>
    <dbReference type="NCBI Taxonomy" id="1227363"/>
    <lineage>
        <taxon>Bacteria</taxon>
        <taxon>Bacillati</taxon>
        <taxon>Bacillota</taxon>
        <taxon>Bacilli</taxon>
        <taxon>Lactobacillales</taxon>
        <taxon>Lactobacillaceae</taxon>
        <taxon>Ligilactobacillus</taxon>
    </lineage>
</organism>
<dbReference type="PIRSF" id="PIRSF000097">
    <property type="entry name" value="AKR"/>
    <property type="match status" value="1"/>
</dbReference>
<dbReference type="Pfam" id="PF00248">
    <property type="entry name" value="Aldo_ket_red"/>
    <property type="match status" value="1"/>
</dbReference>
<feature type="binding site" evidence="5">
    <location>
        <position position="117"/>
    </location>
    <ligand>
        <name>substrate</name>
    </ligand>
</feature>
<evidence type="ECO:0000313" key="9">
    <source>
        <dbReference type="Proteomes" id="UP000011912"/>
    </source>
</evidence>
<keyword evidence="3" id="KW-0560">Oxidoreductase</keyword>
<dbReference type="EMBL" id="ANAG01000003">
    <property type="protein sequence ID" value="EKW99711.1"/>
    <property type="molecule type" value="Genomic_DNA"/>
</dbReference>
<dbReference type="InterPro" id="IPR023210">
    <property type="entry name" value="NADP_OxRdtase_dom"/>
</dbReference>
<dbReference type="GO" id="GO:0016616">
    <property type="term" value="F:oxidoreductase activity, acting on the CH-OH group of donors, NAD or NADP as acceptor"/>
    <property type="evidence" value="ECO:0007669"/>
    <property type="project" value="UniProtKB-ARBA"/>
</dbReference>
<dbReference type="FunFam" id="3.20.20.100:FF:000015">
    <property type="entry name" value="Oxidoreductase, aldo/keto reductase family"/>
    <property type="match status" value="1"/>
</dbReference>
<evidence type="ECO:0000256" key="6">
    <source>
        <dbReference type="PIRSR" id="PIRSR000097-3"/>
    </source>
</evidence>
<dbReference type="PRINTS" id="PR00069">
    <property type="entry name" value="ALDKETRDTASE"/>
</dbReference>
<keyword evidence="2" id="KW-0521">NADP</keyword>
<proteinExistence type="inferred from homology"/>
<name>M5J5K1_9LACO</name>
<dbReference type="SUPFAM" id="SSF51430">
    <property type="entry name" value="NAD(P)-linked oxidoreductase"/>
    <property type="match status" value="1"/>
</dbReference>
<accession>M5J5K1</accession>
<dbReference type="PANTHER" id="PTHR43827:SF3">
    <property type="entry name" value="NADP-DEPENDENT OXIDOREDUCTASE DOMAIN-CONTAINING PROTEIN"/>
    <property type="match status" value="1"/>
</dbReference>
<evidence type="ECO:0000313" key="8">
    <source>
        <dbReference type="EMBL" id="EKW99711.1"/>
    </source>
</evidence>
<evidence type="ECO:0000256" key="2">
    <source>
        <dbReference type="ARBA" id="ARBA00022857"/>
    </source>
</evidence>
<dbReference type="InterPro" id="IPR036812">
    <property type="entry name" value="NAD(P)_OxRdtase_dom_sf"/>
</dbReference>
<keyword evidence="9" id="KW-1185">Reference proteome</keyword>
<dbReference type="Gene3D" id="3.20.20.100">
    <property type="entry name" value="NADP-dependent oxidoreductase domain"/>
    <property type="match status" value="1"/>
</dbReference>